<dbReference type="PANTHER" id="PTHR10598:SF0">
    <property type="entry name" value="SET1_ASH2 HISTONE METHYLTRANSFERASE COMPLEX SUBUNIT ASH2"/>
    <property type="match status" value="1"/>
</dbReference>
<dbReference type="InterPro" id="IPR013320">
    <property type="entry name" value="ConA-like_dom_sf"/>
</dbReference>
<dbReference type="InParanoid" id="A0A316VH76"/>
<feature type="compositionally biased region" description="Basic and acidic residues" evidence="4">
    <location>
        <begin position="200"/>
        <end position="223"/>
    </location>
</feature>
<evidence type="ECO:0000256" key="1">
    <source>
        <dbReference type="ARBA" id="ARBA00004123"/>
    </source>
</evidence>
<dbReference type="CDD" id="cd12872">
    <property type="entry name" value="SPRY_Ash2"/>
    <property type="match status" value="1"/>
</dbReference>
<sequence>NRNGWRYVAAGPASESLPQSVYKTLETEPHGIHWSWADRSAFTHLSQDACTASASNGFRCLRANVPVREGSWYVEVQILEPDGPPSNAKDGNHIRLGWGRREAPLNAPVGSNGYSYGLRDTTGEKVYLARTYRYGTPFQPGDVVGMWISLPPSRQADPNDPLDSARIERKRIPIRYKGRLYFEQLELAVPKEMDRLMDRSRRGEKLQAPRLLSDPKAKEEGVKRKGGVPPPGSGPVKDPSANLRQLPTLGAESLIGFFVNGEPQGVAFQNLLDYRPLRRQRADEEEKAITTSSTAASILKSRENHFDDGALGYFPIISLYGNARARIVSKRDEMRFPPPENVRQVLEEADKRKDRFFIDQANATQDNVPCRALEERYEEFLQEMWQHDLADEAKA</sequence>
<keyword evidence="2" id="KW-0539">Nucleus</keyword>
<dbReference type="GO" id="GO:0000976">
    <property type="term" value="F:transcription cis-regulatory region binding"/>
    <property type="evidence" value="ECO:0007669"/>
    <property type="project" value="TreeGrafter"/>
</dbReference>
<evidence type="ECO:0000313" key="6">
    <source>
        <dbReference type="EMBL" id="PWN34855.1"/>
    </source>
</evidence>
<evidence type="ECO:0000256" key="2">
    <source>
        <dbReference type="ARBA" id="ARBA00023242"/>
    </source>
</evidence>
<evidence type="ECO:0000256" key="3">
    <source>
        <dbReference type="ARBA" id="ARBA00038149"/>
    </source>
</evidence>
<dbReference type="InterPro" id="IPR001870">
    <property type="entry name" value="B30.2/SPRY"/>
</dbReference>
<name>A0A316VH76_9BASI</name>
<protein>
    <recommendedName>
        <fullName evidence="5">B30.2/SPRY domain-containing protein</fullName>
    </recommendedName>
</protein>
<dbReference type="InterPro" id="IPR043136">
    <property type="entry name" value="B30.2/SPRY_sf"/>
</dbReference>
<comment type="similarity">
    <text evidence="3">Belongs to the cclA family.</text>
</comment>
<feature type="region of interest" description="Disordered" evidence="4">
    <location>
        <begin position="200"/>
        <end position="240"/>
    </location>
</feature>
<dbReference type="PANTHER" id="PTHR10598">
    <property type="entry name" value="SET1/ASH2 HISTONE METHYLTRANSFERASE COMPLEX SUBUNIT ASH2"/>
    <property type="match status" value="1"/>
</dbReference>
<dbReference type="InterPro" id="IPR037353">
    <property type="entry name" value="ASH2"/>
</dbReference>
<dbReference type="PROSITE" id="PS50188">
    <property type="entry name" value="B302_SPRY"/>
    <property type="match status" value="1"/>
</dbReference>
<evidence type="ECO:0000259" key="5">
    <source>
        <dbReference type="PROSITE" id="PS50188"/>
    </source>
</evidence>
<dbReference type="AlphaFoldDB" id="A0A316VH76"/>
<feature type="domain" description="B30.2/SPRY" evidence="5">
    <location>
        <begin position="12"/>
        <end position="203"/>
    </location>
</feature>
<proteinExistence type="inferred from homology"/>
<dbReference type="RefSeq" id="XP_025355157.1">
    <property type="nucleotide sequence ID" value="XM_025496107.1"/>
</dbReference>
<dbReference type="SUPFAM" id="SSF49899">
    <property type="entry name" value="Concanavalin A-like lectins/glucanases"/>
    <property type="match status" value="1"/>
</dbReference>
<dbReference type="InterPro" id="IPR003877">
    <property type="entry name" value="SPRY_dom"/>
</dbReference>
<dbReference type="GeneID" id="37017888"/>
<dbReference type="SMART" id="SM00449">
    <property type="entry name" value="SPRY"/>
    <property type="match status" value="1"/>
</dbReference>
<reference evidence="6 7" key="1">
    <citation type="journal article" date="2018" name="Mol. Biol. Evol.">
        <title>Broad Genomic Sampling Reveals a Smut Pathogenic Ancestry of the Fungal Clade Ustilaginomycotina.</title>
        <authorList>
            <person name="Kijpornyongpan T."/>
            <person name="Mondo S.J."/>
            <person name="Barry K."/>
            <person name="Sandor L."/>
            <person name="Lee J."/>
            <person name="Lipzen A."/>
            <person name="Pangilinan J."/>
            <person name="LaButti K."/>
            <person name="Hainaut M."/>
            <person name="Henrissat B."/>
            <person name="Grigoriev I.V."/>
            <person name="Spatafora J.W."/>
            <person name="Aime M.C."/>
        </authorList>
    </citation>
    <scope>NUCLEOTIDE SEQUENCE [LARGE SCALE GENOMIC DNA]</scope>
    <source>
        <strain evidence="6 7">MCA 3882</strain>
    </source>
</reference>
<dbReference type="Pfam" id="PF00622">
    <property type="entry name" value="SPRY"/>
    <property type="match status" value="1"/>
</dbReference>
<dbReference type="GO" id="GO:0048188">
    <property type="term" value="C:Set1C/COMPASS complex"/>
    <property type="evidence" value="ECO:0007669"/>
    <property type="project" value="InterPro"/>
</dbReference>
<keyword evidence="7" id="KW-1185">Reference proteome</keyword>
<dbReference type="STRING" id="1280837.A0A316VH76"/>
<organism evidence="6 7">
    <name type="scientific">Meira miltonrushii</name>
    <dbReference type="NCBI Taxonomy" id="1280837"/>
    <lineage>
        <taxon>Eukaryota</taxon>
        <taxon>Fungi</taxon>
        <taxon>Dikarya</taxon>
        <taxon>Basidiomycota</taxon>
        <taxon>Ustilaginomycotina</taxon>
        <taxon>Exobasidiomycetes</taxon>
        <taxon>Exobasidiales</taxon>
        <taxon>Brachybasidiaceae</taxon>
        <taxon>Meira</taxon>
    </lineage>
</organism>
<feature type="non-terminal residue" evidence="6">
    <location>
        <position position="1"/>
    </location>
</feature>
<evidence type="ECO:0000313" key="7">
    <source>
        <dbReference type="Proteomes" id="UP000245771"/>
    </source>
</evidence>
<dbReference type="OrthoDB" id="10266026at2759"/>
<comment type="subcellular location">
    <subcellularLocation>
        <location evidence="1">Nucleus</location>
    </subcellularLocation>
</comment>
<dbReference type="Gene3D" id="2.60.120.920">
    <property type="match status" value="1"/>
</dbReference>
<evidence type="ECO:0000256" key="4">
    <source>
        <dbReference type="SAM" id="MobiDB-lite"/>
    </source>
</evidence>
<gene>
    <name evidence="6" type="ORF">FA14DRAFT_115435</name>
</gene>
<dbReference type="EMBL" id="KZ819603">
    <property type="protein sequence ID" value="PWN34855.1"/>
    <property type="molecule type" value="Genomic_DNA"/>
</dbReference>
<dbReference type="Proteomes" id="UP000245771">
    <property type="component" value="Unassembled WGS sequence"/>
</dbReference>
<accession>A0A316VH76</accession>
<feature type="non-terminal residue" evidence="6">
    <location>
        <position position="395"/>
    </location>
</feature>